<evidence type="ECO:0000313" key="2">
    <source>
        <dbReference type="EMBL" id="ROP32506.1"/>
    </source>
</evidence>
<dbReference type="AlphaFoldDB" id="A0A3N1GQU8"/>
<comment type="caution">
    <text evidence="2">The sequence shown here is derived from an EMBL/GenBank/DDBJ whole genome shotgun (WGS) entry which is preliminary data.</text>
</comment>
<dbReference type="Proteomes" id="UP000271683">
    <property type="component" value="Unassembled WGS sequence"/>
</dbReference>
<protein>
    <submittedName>
        <fullName evidence="2">Uncharacterized protein</fullName>
    </submittedName>
</protein>
<evidence type="ECO:0000313" key="3">
    <source>
        <dbReference type="Proteomes" id="UP000271683"/>
    </source>
</evidence>
<proteinExistence type="predicted"/>
<evidence type="ECO:0000256" key="1">
    <source>
        <dbReference type="SAM" id="Phobius"/>
    </source>
</evidence>
<reference evidence="2 3" key="1">
    <citation type="submission" date="2018-11" db="EMBL/GenBank/DDBJ databases">
        <title>Sequencing the genomes of 1000 actinobacteria strains.</title>
        <authorList>
            <person name="Klenk H.-P."/>
        </authorList>
    </citation>
    <scope>NUCLEOTIDE SEQUENCE [LARGE SCALE GENOMIC DNA]</scope>
    <source>
        <strain evidence="2 3">DSM 43634</strain>
    </source>
</reference>
<sequence length="234" mass="24757">MITLDCVTVHRSVACLRVTLAPPVAQAPPAPAWDPGPRPPRWIAALVALLLVIAGTAFGLYGVVGFVRAPFGVRADVCPMLDLGPLTDALTVPDVQDMPGAPQRYGGLSRAACASSIDGRDVSPRAIGELRVEWFDSALAAEMHFALAEGNASGRSQVADLGERAFAAFDPDEAEVAGKRLRRFSVAVLDSNVFLGLRVTVSDRHADMPWPDGQVDAAHAVLTETARTALQRLA</sequence>
<organism evidence="2 3">
    <name type="scientific">Couchioplanes caeruleus</name>
    <dbReference type="NCBI Taxonomy" id="56438"/>
    <lineage>
        <taxon>Bacteria</taxon>
        <taxon>Bacillati</taxon>
        <taxon>Actinomycetota</taxon>
        <taxon>Actinomycetes</taxon>
        <taxon>Micromonosporales</taxon>
        <taxon>Micromonosporaceae</taxon>
        <taxon>Couchioplanes</taxon>
    </lineage>
</organism>
<keyword evidence="1" id="KW-0812">Transmembrane</keyword>
<gene>
    <name evidence="2" type="ORF">EDD30_5449</name>
</gene>
<keyword evidence="1" id="KW-0472">Membrane</keyword>
<feature type="transmembrane region" description="Helical" evidence="1">
    <location>
        <begin position="42"/>
        <end position="64"/>
    </location>
</feature>
<dbReference type="EMBL" id="RJKL01000001">
    <property type="protein sequence ID" value="ROP32506.1"/>
    <property type="molecule type" value="Genomic_DNA"/>
</dbReference>
<accession>A0A3N1GQU8</accession>
<keyword evidence="1" id="KW-1133">Transmembrane helix</keyword>
<name>A0A3N1GQU8_9ACTN</name>